<comment type="catalytic activity">
    <reaction evidence="11">
        <text>a hydroperoxide + [thioredoxin]-dithiol = an alcohol + [thioredoxin]-disulfide + H2O</text>
        <dbReference type="Rhea" id="RHEA:62620"/>
        <dbReference type="Rhea" id="RHEA-COMP:10698"/>
        <dbReference type="Rhea" id="RHEA-COMP:10700"/>
        <dbReference type="ChEBI" id="CHEBI:15377"/>
        <dbReference type="ChEBI" id="CHEBI:29950"/>
        <dbReference type="ChEBI" id="CHEBI:30879"/>
        <dbReference type="ChEBI" id="CHEBI:35924"/>
        <dbReference type="ChEBI" id="CHEBI:50058"/>
        <dbReference type="EC" id="1.11.1.24"/>
    </reaction>
</comment>
<dbReference type="PANTHER" id="PTHR42801">
    <property type="entry name" value="THIOREDOXIN-DEPENDENT PEROXIDE REDUCTASE"/>
    <property type="match status" value="1"/>
</dbReference>
<feature type="region of interest" description="Disordered" evidence="12">
    <location>
        <begin position="1"/>
        <end position="33"/>
    </location>
</feature>
<dbReference type="PANTHER" id="PTHR42801:SF4">
    <property type="entry name" value="AHPC_TSA FAMILY PROTEIN"/>
    <property type="match status" value="1"/>
</dbReference>
<dbReference type="EC" id="1.11.1.24" evidence="2"/>
<dbReference type="EMBL" id="JARZHI010000003">
    <property type="protein sequence ID" value="MDI1428787.1"/>
    <property type="molecule type" value="Genomic_DNA"/>
</dbReference>
<evidence type="ECO:0000256" key="8">
    <source>
        <dbReference type="ARBA" id="ARBA00032824"/>
    </source>
</evidence>
<comment type="caution">
    <text evidence="14">The sequence shown here is derived from an EMBL/GenBank/DDBJ whole genome shotgun (WGS) entry which is preliminary data.</text>
</comment>
<evidence type="ECO:0000256" key="2">
    <source>
        <dbReference type="ARBA" id="ARBA00013017"/>
    </source>
</evidence>
<keyword evidence="4" id="KW-0049">Antioxidant</keyword>
<keyword evidence="6" id="KW-1015">Disulfide bond</keyword>
<evidence type="ECO:0000256" key="4">
    <source>
        <dbReference type="ARBA" id="ARBA00022862"/>
    </source>
</evidence>
<feature type="domain" description="Thioredoxin" evidence="13">
    <location>
        <begin position="79"/>
        <end position="230"/>
    </location>
</feature>
<feature type="compositionally biased region" description="Low complexity" evidence="12">
    <location>
        <begin position="9"/>
        <end position="33"/>
    </location>
</feature>
<evidence type="ECO:0000256" key="3">
    <source>
        <dbReference type="ARBA" id="ARBA00022559"/>
    </source>
</evidence>
<evidence type="ECO:0000313" key="15">
    <source>
        <dbReference type="Proteomes" id="UP001160301"/>
    </source>
</evidence>
<evidence type="ECO:0000256" key="5">
    <source>
        <dbReference type="ARBA" id="ARBA00023002"/>
    </source>
</evidence>
<dbReference type="InterPro" id="IPR000866">
    <property type="entry name" value="AhpC/TSA"/>
</dbReference>
<evidence type="ECO:0000256" key="1">
    <source>
        <dbReference type="ARBA" id="ARBA00003330"/>
    </source>
</evidence>
<comment type="similarity">
    <text evidence="9">Belongs to the peroxiredoxin family. BCP/PrxQ subfamily.</text>
</comment>
<dbReference type="RefSeq" id="WP_136967300.1">
    <property type="nucleotide sequence ID" value="NZ_JARZHI010000003.1"/>
</dbReference>
<reference evidence="14 15" key="1">
    <citation type="submission" date="2023-04" db="EMBL/GenBank/DDBJ databases">
        <title>The genome sequence of Polyangium sorediatum DSM14670.</title>
        <authorList>
            <person name="Zhang X."/>
        </authorList>
    </citation>
    <scope>NUCLEOTIDE SEQUENCE [LARGE SCALE GENOMIC DNA]</scope>
    <source>
        <strain evidence="14 15">DSM 14670</strain>
    </source>
</reference>
<dbReference type="Gene3D" id="3.40.30.10">
    <property type="entry name" value="Glutaredoxin"/>
    <property type="match status" value="1"/>
</dbReference>
<name>A0ABT6NKE2_9BACT</name>
<dbReference type="PROSITE" id="PS51352">
    <property type="entry name" value="THIOREDOXIN_2"/>
    <property type="match status" value="1"/>
</dbReference>
<keyword evidence="5 14" id="KW-0560">Oxidoreductase</keyword>
<proteinExistence type="inferred from homology"/>
<evidence type="ECO:0000256" key="10">
    <source>
        <dbReference type="ARBA" id="ARBA00042639"/>
    </source>
</evidence>
<accession>A0ABT6NKE2</accession>
<keyword evidence="15" id="KW-1185">Reference proteome</keyword>
<gene>
    <name evidence="14" type="ORF">QHF89_04755</name>
</gene>
<evidence type="ECO:0000256" key="9">
    <source>
        <dbReference type="ARBA" id="ARBA00038489"/>
    </source>
</evidence>
<evidence type="ECO:0000256" key="6">
    <source>
        <dbReference type="ARBA" id="ARBA00023157"/>
    </source>
</evidence>
<dbReference type="GO" id="GO:0140824">
    <property type="term" value="F:thioredoxin-dependent peroxiredoxin activity"/>
    <property type="evidence" value="ECO:0007669"/>
    <property type="project" value="UniProtKB-EC"/>
</dbReference>
<dbReference type="InterPro" id="IPR050924">
    <property type="entry name" value="Peroxiredoxin_BCP/PrxQ"/>
</dbReference>
<dbReference type="SUPFAM" id="SSF52833">
    <property type="entry name" value="Thioredoxin-like"/>
    <property type="match status" value="1"/>
</dbReference>
<evidence type="ECO:0000256" key="12">
    <source>
        <dbReference type="SAM" id="MobiDB-lite"/>
    </source>
</evidence>
<dbReference type="Pfam" id="PF00578">
    <property type="entry name" value="AhpC-TSA"/>
    <property type="match status" value="1"/>
</dbReference>
<dbReference type="Proteomes" id="UP001160301">
    <property type="component" value="Unassembled WGS sequence"/>
</dbReference>
<keyword evidence="7" id="KW-0676">Redox-active center</keyword>
<organism evidence="14 15">
    <name type="scientific">Polyangium sorediatum</name>
    <dbReference type="NCBI Taxonomy" id="889274"/>
    <lineage>
        <taxon>Bacteria</taxon>
        <taxon>Pseudomonadati</taxon>
        <taxon>Myxococcota</taxon>
        <taxon>Polyangia</taxon>
        <taxon>Polyangiales</taxon>
        <taxon>Polyangiaceae</taxon>
        <taxon>Polyangium</taxon>
    </lineage>
</organism>
<comment type="function">
    <text evidence="1">Thiol-specific peroxidase that catalyzes the reduction of hydrogen peroxide and organic hydroperoxides to water and alcohols, respectively. Plays a role in cell protection against oxidative stress by detoxifying peroxides and as sensor of hydrogen peroxide-mediated signaling events.</text>
</comment>
<sequence length="230" mass="23363">MATSYKTRATTTKKTPTTKKAAPAKKAAAAPAKKAAAAPAKKAAAAPAKKAAVAPAKKAAAPAKKAAAAPAPAKPAAATGGGEAAPAFSLLSDAGTTVSLSDFAGKHVVLYFYPKDDTPGCTREACAFQDNLATLQGKGAVVLGVSRDSVNSHVKFKAKYSLGFPLLADTDGAVHRAYEAWGTKTNYGRTFEGALRTTVIIDAQGRIAKRFANVKVDGHADQVLAALAAL</sequence>
<dbReference type="InterPro" id="IPR013766">
    <property type="entry name" value="Thioredoxin_domain"/>
</dbReference>
<dbReference type="CDD" id="cd03017">
    <property type="entry name" value="PRX_BCP"/>
    <property type="match status" value="1"/>
</dbReference>
<evidence type="ECO:0000259" key="13">
    <source>
        <dbReference type="PROSITE" id="PS51352"/>
    </source>
</evidence>
<protein>
    <recommendedName>
        <fullName evidence="2">thioredoxin-dependent peroxiredoxin</fullName>
        <ecNumber evidence="2">1.11.1.24</ecNumber>
    </recommendedName>
    <alternativeName>
        <fullName evidence="8">Thioredoxin peroxidase</fullName>
    </alternativeName>
    <alternativeName>
        <fullName evidence="10">Thioredoxin-dependent peroxiredoxin Bcp</fullName>
    </alternativeName>
</protein>
<evidence type="ECO:0000256" key="7">
    <source>
        <dbReference type="ARBA" id="ARBA00023284"/>
    </source>
</evidence>
<evidence type="ECO:0000313" key="14">
    <source>
        <dbReference type="EMBL" id="MDI1428787.1"/>
    </source>
</evidence>
<keyword evidence="3 14" id="KW-0575">Peroxidase</keyword>
<dbReference type="InterPro" id="IPR036249">
    <property type="entry name" value="Thioredoxin-like_sf"/>
</dbReference>
<evidence type="ECO:0000256" key="11">
    <source>
        <dbReference type="ARBA" id="ARBA00049091"/>
    </source>
</evidence>